<organism evidence="2 3">
    <name type="scientific">Tegillarca granosa</name>
    <name type="common">Malaysian cockle</name>
    <name type="synonym">Anadara granosa</name>
    <dbReference type="NCBI Taxonomy" id="220873"/>
    <lineage>
        <taxon>Eukaryota</taxon>
        <taxon>Metazoa</taxon>
        <taxon>Spiralia</taxon>
        <taxon>Lophotrochozoa</taxon>
        <taxon>Mollusca</taxon>
        <taxon>Bivalvia</taxon>
        <taxon>Autobranchia</taxon>
        <taxon>Pteriomorphia</taxon>
        <taxon>Arcoida</taxon>
        <taxon>Arcoidea</taxon>
        <taxon>Arcidae</taxon>
        <taxon>Tegillarca</taxon>
    </lineage>
</organism>
<evidence type="ECO:0000313" key="2">
    <source>
        <dbReference type="EMBL" id="KAJ8310218.1"/>
    </source>
</evidence>
<protein>
    <submittedName>
        <fullName evidence="2">Uncharacterized protein</fullName>
    </submittedName>
</protein>
<comment type="caution">
    <text evidence="2">The sequence shown here is derived from an EMBL/GenBank/DDBJ whole genome shotgun (WGS) entry which is preliminary data.</text>
</comment>
<sequence>MKKRRKTRMEQEERGGTKMENEGMLSLEDERRLRMEEGDILRSRNNRKIKTFRVCSISDSSNRHRCSGNTLAELQCNVRKEFGFGEDDVIELRNKSDGTKIGSDNALDLREYTEFLVVINKTRKEDFSDPDNMDTSASKRMKLEPAVVHNVYNIQNTYVIKKPNAVQIGERNKLKESFIFEDIAIDELD</sequence>
<dbReference type="Proteomes" id="UP001217089">
    <property type="component" value="Unassembled WGS sequence"/>
</dbReference>
<proteinExistence type="predicted"/>
<dbReference type="EMBL" id="JARBDR010000640">
    <property type="protein sequence ID" value="KAJ8310218.1"/>
    <property type="molecule type" value="Genomic_DNA"/>
</dbReference>
<feature type="compositionally biased region" description="Basic and acidic residues" evidence="1">
    <location>
        <begin position="8"/>
        <end position="21"/>
    </location>
</feature>
<evidence type="ECO:0000256" key="1">
    <source>
        <dbReference type="SAM" id="MobiDB-lite"/>
    </source>
</evidence>
<feature type="region of interest" description="Disordered" evidence="1">
    <location>
        <begin position="1"/>
        <end position="30"/>
    </location>
</feature>
<dbReference type="Gene3D" id="3.10.20.10">
    <property type="match status" value="1"/>
</dbReference>
<keyword evidence="3" id="KW-1185">Reference proteome</keyword>
<accession>A0ABQ9EYJ5</accession>
<name>A0ABQ9EYJ5_TEGGR</name>
<reference evidence="2 3" key="1">
    <citation type="submission" date="2022-12" db="EMBL/GenBank/DDBJ databases">
        <title>Chromosome-level genome of Tegillarca granosa.</title>
        <authorList>
            <person name="Kim J."/>
        </authorList>
    </citation>
    <scope>NUCLEOTIDE SEQUENCE [LARGE SCALE GENOMIC DNA]</scope>
    <source>
        <strain evidence="2">Teg-2019</strain>
        <tissue evidence="2">Adductor muscle</tissue>
    </source>
</reference>
<evidence type="ECO:0000313" key="3">
    <source>
        <dbReference type="Proteomes" id="UP001217089"/>
    </source>
</evidence>
<gene>
    <name evidence="2" type="ORF">KUTeg_012083</name>
</gene>